<sequence>MDDEHSAANQLGGLALGNVLKEIGIDEEYQDGIQQRLGISSNTNLKPDQIYKDTFHDDEDDHDHDLFGPEGQKSSARDWETEVDDEMRNELDLERKKDTEERAALERYYRQGMAQLERPKTTLRGEDDDFDDHQGHDNDVRPMQEDDYDDEEDDVPLAAGSAAVATSDLTTVRIKTEQEDHDGLSLFDDQPSIPLPPLPTSPNQGVVRDRDGMMMMMMTPPPPSVDPRYELDLKEVKQLFPDFEPGKILNFTEMFATRPAKKPRTIGKPAHFKLHPEDQLPRPRSTREIMLSHPERRKARGKPFVVQLTEELLRASGPQDGMERDEFDLLPGLGHVGKHARGAFRLDMVELEDWEDQVEWGGDRVTDGSGSGVDVPSSQQPPTKALEISASLVDKPFNHDLSGGDWLKSIIWDRSCPFRDFSHLVLDMNDPQMMLEEDNGPVVKQNSLLRSDLKSNNHALGHRHLAASAKGGVELDPFNLSNDKFYEQTREHRHRVRQTLGKLVVQHAWPATKLQLPFYKTKLSKVEARSFHRPAMQFPTNMPLTFSKTRSSKKRKDGAKRGAKDPNEVLRTTRDLTLKDTGPFVLYEYSEEYPPLLSNLGMGSLLVNYYRKKDAKDDTIPKADIGEPYVLDVSDESPFMKFGSIDEGQTQPTLYNNLVRAPLFRHKAAHTDFLLVRSTTKDEIRYYLREIKNLFTVGQTYPVVPIPGPHARLVTNNIKYRLQMIAFKLVQKSYRQRIKIYRLMRYFPDQNELQMRQRLKEFMEYNRKAGDINQGYWKLKPHIVVPEEQELLKLLPPENVCLAEAMQVGQRHLLDAGYTKTAEGADEDGDESKMDIEQLLAPWITSKNFINATQGKAMLKLHGEGDPTGRGEAFSFIRVSMKEIFLRAGEDAEERMALAEMEAKSKSGHKYSVAEQQAVYRSEIERIWKAQHNALSNPVPPVLTEADEHRQQPVYGQAAPPPPPSGHGHHFHLSRAESLRRQRSPSAMSNASAQDTQHTPSGGGGGGSQAGENSGKVLRIRRLVNGKWQKEIVKDPAVINAYVRQRQKIEDEMLATEDLVPTGDDAVDAARMKRLQEELAQRKKNQERRMQRKNAKAAAEGLPIPGGYKKLLNKTDTKRKCGRCGAVGHMSTNTSCPMYPSQANGNMVGTPGGSGGVGGVGLEGGGGGGGGGVGGVGGLGTPGTRTPLGSASFLGMGPGGIGMGVVGPPGLGAMGMGVGINSPIPPSPSPLSAGVGGAFSSSSNNHQGEGSLQAGGLSAGLEGSSSLEMALNGIGGGGESGGKSGPPPASGGGGFKLKLKKLSKPTNASSP</sequence>
<dbReference type="EMBL" id="KZ820085">
    <property type="protein sequence ID" value="PWN49186.1"/>
    <property type="molecule type" value="Genomic_DNA"/>
</dbReference>
<evidence type="ECO:0000313" key="2">
    <source>
        <dbReference type="Proteomes" id="UP000245626"/>
    </source>
</evidence>
<proteinExistence type="predicted"/>
<reference evidence="1 2" key="1">
    <citation type="journal article" date="2018" name="Mol. Biol. Evol.">
        <title>Broad Genomic Sampling Reveals a Smut Pathogenic Ancestry of the Fungal Clade Ustilaginomycotina.</title>
        <authorList>
            <person name="Kijpornyongpan T."/>
            <person name="Mondo S.J."/>
            <person name="Barry K."/>
            <person name="Sandor L."/>
            <person name="Lee J."/>
            <person name="Lipzen A."/>
            <person name="Pangilinan J."/>
            <person name="LaButti K."/>
            <person name="Hainaut M."/>
            <person name="Henrissat B."/>
            <person name="Grigoriev I.V."/>
            <person name="Spatafora J.W."/>
            <person name="Aime M.C."/>
        </authorList>
    </citation>
    <scope>NUCLEOTIDE SEQUENCE [LARGE SCALE GENOMIC DNA]</scope>
    <source>
        <strain evidence="1 2">SA 807</strain>
    </source>
</reference>
<gene>
    <name evidence="1" type="ORF">IE53DRAFT_159988</name>
</gene>
<evidence type="ECO:0000313" key="1">
    <source>
        <dbReference type="EMBL" id="PWN49186.1"/>
    </source>
</evidence>
<accession>A0ACD0NTQ5</accession>
<dbReference type="Proteomes" id="UP000245626">
    <property type="component" value="Unassembled WGS sequence"/>
</dbReference>
<keyword evidence="2" id="KW-1185">Reference proteome</keyword>
<protein>
    <submittedName>
        <fullName evidence="1">Uncharacterized protein</fullName>
    </submittedName>
</protein>
<name>A0ACD0NTQ5_9BASI</name>
<organism evidence="1 2">
    <name type="scientific">Violaceomyces palustris</name>
    <dbReference type="NCBI Taxonomy" id="1673888"/>
    <lineage>
        <taxon>Eukaryota</taxon>
        <taxon>Fungi</taxon>
        <taxon>Dikarya</taxon>
        <taxon>Basidiomycota</taxon>
        <taxon>Ustilaginomycotina</taxon>
        <taxon>Ustilaginomycetes</taxon>
        <taxon>Violaceomycetales</taxon>
        <taxon>Violaceomycetaceae</taxon>
        <taxon>Violaceomyces</taxon>
    </lineage>
</organism>